<reference evidence="2 3" key="1">
    <citation type="submission" date="2018-06" db="EMBL/GenBank/DDBJ databases">
        <authorList>
            <consortium name="Pathogen Informatics"/>
            <person name="Doyle S."/>
        </authorList>
    </citation>
    <scope>NUCLEOTIDE SEQUENCE [LARGE SCALE GENOMIC DNA]</scope>
    <source>
        <strain evidence="2 3">NCTC7922</strain>
    </source>
</reference>
<name>A0A377D922_ECOLX</name>
<gene>
    <name evidence="2" type="ORF">NCTC7922_03864</name>
</gene>
<feature type="region of interest" description="Disordered" evidence="1">
    <location>
        <begin position="1"/>
        <end position="28"/>
    </location>
</feature>
<dbReference type="Proteomes" id="UP000254174">
    <property type="component" value="Unassembled WGS sequence"/>
</dbReference>
<sequence length="69" mass="7871">MDGNQSAEHAPGPQLPLRPGKTERDQKAPIIDEVILKWSKMPPDERAKDSVIYYLRSLPSCQDDHHVTY</sequence>
<proteinExistence type="predicted"/>
<organism evidence="2 3">
    <name type="scientific">Escherichia coli</name>
    <dbReference type="NCBI Taxonomy" id="562"/>
    <lineage>
        <taxon>Bacteria</taxon>
        <taxon>Pseudomonadati</taxon>
        <taxon>Pseudomonadota</taxon>
        <taxon>Gammaproteobacteria</taxon>
        <taxon>Enterobacterales</taxon>
        <taxon>Enterobacteriaceae</taxon>
        <taxon>Escherichia</taxon>
    </lineage>
</organism>
<dbReference type="AlphaFoldDB" id="A0A377D922"/>
<accession>A0A377D922</accession>
<dbReference type="EMBL" id="UGFC01000006">
    <property type="protein sequence ID" value="STM17506.1"/>
    <property type="molecule type" value="Genomic_DNA"/>
</dbReference>
<evidence type="ECO:0000313" key="3">
    <source>
        <dbReference type="Proteomes" id="UP000254174"/>
    </source>
</evidence>
<evidence type="ECO:0000256" key="1">
    <source>
        <dbReference type="SAM" id="MobiDB-lite"/>
    </source>
</evidence>
<evidence type="ECO:0000313" key="2">
    <source>
        <dbReference type="EMBL" id="STM17506.1"/>
    </source>
</evidence>
<protein>
    <submittedName>
        <fullName evidence="2">Uncharacterized protein</fullName>
    </submittedName>
</protein>